<accession>A0A8J7RS01</accession>
<proteinExistence type="predicted"/>
<gene>
    <name evidence="1" type="ORF">NATSA_04280</name>
</gene>
<dbReference type="Proteomes" id="UP000673975">
    <property type="component" value="Unassembled WGS sequence"/>
</dbReference>
<organism evidence="1 2">
    <name type="scientific">Natronogracilivirga saccharolytica</name>
    <dbReference type="NCBI Taxonomy" id="2812953"/>
    <lineage>
        <taxon>Bacteria</taxon>
        <taxon>Pseudomonadati</taxon>
        <taxon>Balneolota</taxon>
        <taxon>Balneolia</taxon>
        <taxon>Balneolales</taxon>
        <taxon>Cyclonatronaceae</taxon>
        <taxon>Natronogracilivirga</taxon>
    </lineage>
</organism>
<reference evidence="1" key="1">
    <citation type="submission" date="2021-02" db="EMBL/GenBank/DDBJ databases">
        <title>Natronogracilivirga saccharolytica gen. nov. sp. nov. a new anaerobic, haloalkiliphilic carbohydrate-fermenting bacterium from soda lake and proposing of Cyclonatronumiaceae fam. nov. in the phylum Balneolaeota.</title>
        <authorList>
            <person name="Zhilina T.N."/>
            <person name="Sorokin D.Y."/>
            <person name="Zavarzina D.G."/>
            <person name="Toshchakov S.V."/>
            <person name="Kublanov I.V."/>
        </authorList>
    </citation>
    <scope>NUCLEOTIDE SEQUENCE</scope>
    <source>
        <strain evidence="1">Z-1702</strain>
    </source>
</reference>
<sequence length="225" mass="26568">MTYLTFKQTLQAFPVFSVREIEKHFPGFDNRRLVEWQEKGYIQKLRNRFYRFMDQEVDEAYLFYCANTIYAPSYVSLESALSIHGFIPEGVFQITSCTTLKTNRFDTPIAAFAYRNVKPALFFGYQLRKWNARHYAIAGPEKTIIDYLYLHNEIESPADFESLRWNKVEISNRLCKEKLDAYLNYINSNALKIRMNHLNSYLNADYLKRFKPSTRSRYGGSPGFC</sequence>
<name>A0A8J7RS01_9BACT</name>
<protein>
    <recommendedName>
        <fullName evidence="3">Transcriptional regulator, AbiEi antitoxin, Type IV TA system</fullName>
    </recommendedName>
</protein>
<evidence type="ECO:0000313" key="1">
    <source>
        <dbReference type="EMBL" id="MBP3191877.1"/>
    </source>
</evidence>
<evidence type="ECO:0008006" key="3">
    <source>
        <dbReference type="Google" id="ProtNLM"/>
    </source>
</evidence>
<evidence type="ECO:0000313" key="2">
    <source>
        <dbReference type="Proteomes" id="UP000673975"/>
    </source>
</evidence>
<dbReference type="RefSeq" id="WP_210510715.1">
    <property type="nucleotide sequence ID" value="NZ_JAFIDN010000002.1"/>
</dbReference>
<comment type="caution">
    <text evidence="1">The sequence shown here is derived from an EMBL/GenBank/DDBJ whole genome shotgun (WGS) entry which is preliminary data.</text>
</comment>
<keyword evidence="2" id="KW-1185">Reference proteome</keyword>
<dbReference type="AlphaFoldDB" id="A0A8J7RS01"/>
<dbReference type="EMBL" id="JAFIDN010000002">
    <property type="protein sequence ID" value="MBP3191877.1"/>
    <property type="molecule type" value="Genomic_DNA"/>
</dbReference>